<dbReference type="Pfam" id="PF20537">
    <property type="entry name" value="DUF6752"/>
    <property type="match status" value="1"/>
</dbReference>
<gene>
    <name evidence="2" type="ORF">UFOPK2579_00485</name>
</gene>
<protein>
    <submittedName>
        <fullName evidence="2">Unannotated protein</fullName>
    </submittedName>
</protein>
<sequence length="68" mass="7747">MGVKWTSRGRTSELEARVKMLEADMAELRRHHLRLAELADVVQELLIPMADQDRERIDAAIASFQASL</sequence>
<reference evidence="2" key="1">
    <citation type="submission" date="2020-05" db="EMBL/GenBank/DDBJ databases">
        <authorList>
            <person name="Chiriac C."/>
            <person name="Salcher M."/>
            <person name="Ghai R."/>
            <person name="Kavagutti S V."/>
        </authorList>
    </citation>
    <scope>NUCLEOTIDE SEQUENCE</scope>
</reference>
<accession>A0A6J6NZI0</accession>
<organism evidence="2">
    <name type="scientific">freshwater metagenome</name>
    <dbReference type="NCBI Taxonomy" id="449393"/>
    <lineage>
        <taxon>unclassified sequences</taxon>
        <taxon>metagenomes</taxon>
        <taxon>ecological metagenomes</taxon>
    </lineage>
</organism>
<evidence type="ECO:0000313" key="2">
    <source>
        <dbReference type="EMBL" id="CAB4692281.1"/>
    </source>
</evidence>
<evidence type="ECO:0000259" key="1">
    <source>
        <dbReference type="Pfam" id="PF20537"/>
    </source>
</evidence>
<dbReference type="AlphaFoldDB" id="A0A6J6NZI0"/>
<dbReference type="EMBL" id="CAEZXR010000038">
    <property type="protein sequence ID" value="CAB4692281.1"/>
    <property type="molecule type" value="Genomic_DNA"/>
</dbReference>
<proteinExistence type="predicted"/>
<name>A0A6J6NZI0_9ZZZZ</name>
<dbReference type="InterPro" id="IPR046640">
    <property type="entry name" value="DUF6752"/>
</dbReference>
<feature type="domain" description="DUF6752" evidence="1">
    <location>
        <begin position="14"/>
        <end position="68"/>
    </location>
</feature>